<feature type="binding site" evidence="12">
    <location>
        <position position="454"/>
    </location>
    <ligand>
        <name>Ca(2+)</name>
        <dbReference type="ChEBI" id="CHEBI:29108"/>
    </ligand>
</feature>
<keyword evidence="2 9" id="KW-0540">Nuclease</keyword>
<dbReference type="NCBIfam" id="TIGR00649">
    <property type="entry name" value="MG423"/>
    <property type="match status" value="1"/>
</dbReference>
<protein>
    <recommendedName>
        <fullName evidence="9">Ribonuclease J</fullName>
        <shortName evidence="9">RNase J</shortName>
        <ecNumber evidence="9">3.1.-.-</ecNumber>
    </recommendedName>
</protein>
<dbReference type="Gene3D" id="3.40.50.10710">
    <property type="entry name" value="Metallo-hydrolase/oxidoreductase"/>
    <property type="match status" value="1"/>
</dbReference>
<dbReference type="SMART" id="SM00849">
    <property type="entry name" value="Lactamase_B"/>
    <property type="match status" value="1"/>
</dbReference>
<dbReference type="InterPro" id="IPR055132">
    <property type="entry name" value="RNase_J_b_CASP"/>
</dbReference>
<dbReference type="Pfam" id="PF07521">
    <property type="entry name" value="RMMBL"/>
    <property type="match status" value="1"/>
</dbReference>
<evidence type="ECO:0000256" key="10">
    <source>
        <dbReference type="PIRSR" id="PIRSR004803-1"/>
    </source>
</evidence>
<evidence type="ECO:0000256" key="4">
    <source>
        <dbReference type="ARBA" id="ARBA00022759"/>
    </source>
</evidence>
<accession>A0A398D2U5</accession>
<gene>
    <name evidence="9" type="primary">rnj</name>
    <name evidence="14" type="ORF">SMC7_06385</name>
</gene>
<comment type="subcellular location">
    <subcellularLocation>
        <location evidence="9">Cytoplasm</location>
    </subcellularLocation>
</comment>
<dbReference type="SUPFAM" id="SSF56281">
    <property type="entry name" value="Metallo-hydrolase/oxidoreductase"/>
    <property type="match status" value="1"/>
</dbReference>
<feature type="binding site" evidence="12">
    <location>
        <position position="152"/>
    </location>
    <ligand>
        <name>Zn(2+)</name>
        <dbReference type="ChEBI" id="CHEBI:29105"/>
        <label>1</label>
        <note>catalytic</note>
    </ligand>
</feature>
<evidence type="ECO:0000256" key="12">
    <source>
        <dbReference type="PIRSR" id="PIRSR004803-3"/>
    </source>
</evidence>
<evidence type="ECO:0000256" key="7">
    <source>
        <dbReference type="ARBA" id="ARBA00022839"/>
    </source>
</evidence>
<evidence type="ECO:0000256" key="9">
    <source>
        <dbReference type="HAMAP-Rule" id="MF_01491"/>
    </source>
</evidence>
<dbReference type="PANTHER" id="PTHR43694">
    <property type="entry name" value="RIBONUCLEASE J"/>
    <property type="match status" value="1"/>
</dbReference>
<dbReference type="HAMAP" id="MF_01491">
    <property type="entry name" value="RNase_J_bact"/>
    <property type="match status" value="1"/>
</dbReference>
<keyword evidence="5 9" id="KW-0378">Hydrolase</keyword>
<dbReference type="InterPro" id="IPR041636">
    <property type="entry name" value="RNase_J_C"/>
</dbReference>
<dbReference type="PROSITE" id="PS01292">
    <property type="entry name" value="UPF0036"/>
    <property type="match status" value="1"/>
</dbReference>
<keyword evidence="12" id="KW-0106">Calcium</keyword>
<dbReference type="Pfam" id="PF22505">
    <property type="entry name" value="RNase_J_b_CASP"/>
    <property type="match status" value="1"/>
</dbReference>
<evidence type="ECO:0000256" key="1">
    <source>
        <dbReference type="ARBA" id="ARBA00022490"/>
    </source>
</evidence>
<feature type="binding site" evidence="11">
    <location>
        <begin position="243"/>
        <end position="245"/>
    </location>
    <ligand>
        <name>substrate</name>
    </ligand>
</feature>
<feature type="active site" description="Proton donor" evidence="10">
    <location>
        <position position="206"/>
    </location>
</feature>
<feature type="active site" description="Proton acceptor" evidence="10">
    <location>
        <position position="379"/>
    </location>
</feature>
<keyword evidence="15" id="KW-1185">Reference proteome</keyword>
<keyword evidence="7 9" id="KW-0269">Exonuclease</keyword>
<dbReference type="GO" id="GO:0004521">
    <property type="term" value="F:RNA endonuclease activity"/>
    <property type="evidence" value="ECO:0007669"/>
    <property type="project" value="UniProtKB-UniRule"/>
</dbReference>
<feature type="binding site" evidence="12">
    <location>
        <position position="90"/>
    </location>
    <ligand>
        <name>Zn(2+)</name>
        <dbReference type="ChEBI" id="CHEBI:29105"/>
        <label>1</label>
        <note>catalytic</note>
    </ligand>
</feature>
<evidence type="ECO:0000256" key="5">
    <source>
        <dbReference type="ARBA" id="ARBA00022801"/>
    </source>
</evidence>
<comment type="similarity">
    <text evidence="9">Belongs to the metallo-beta-lactamase superfamily. RNA-metabolizing metallo-beta-lactamase-like family. Bacterial RNase J subfamily.</text>
</comment>
<dbReference type="CDD" id="cd07714">
    <property type="entry name" value="RNaseJ_MBL-fold"/>
    <property type="match status" value="1"/>
</dbReference>
<dbReference type="InterPro" id="IPR030854">
    <property type="entry name" value="RNase_J_bac"/>
</dbReference>
<comment type="subunit">
    <text evidence="9">Homodimer, may be a subunit of the RNA degradosome.</text>
</comment>
<proteinExistence type="inferred from homology"/>
<keyword evidence="9" id="KW-0698">rRNA processing</keyword>
<dbReference type="Pfam" id="PF17770">
    <property type="entry name" value="RNase_J_C"/>
    <property type="match status" value="1"/>
</dbReference>
<dbReference type="GO" id="GO:0004534">
    <property type="term" value="F:5'-3' RNA exonuclease activity"/>
    <property type="evidence" value="ECO:0007669"/>
    <property type="project" value="UniProtKB-UniRule"/>
</dbReference>
<keyword evidence="4 9" id="KW-0255">Endonuclease</keyword>
<evidence type="ECO:0000256" key="11">
    <source>
        <dbReference type="PIRSR" id="PIRSR004803-2"/>
    </source>
</evidence>
<dbReference type="Proteomes" id="UP000266328">
    <property type="component" value="Unassembled WGS sequence"/>
</dbReference>
<dbReference type="GO" id="GO:0008270">
    <property type="term" value="F:zinc ion binding"/>
    <property type="evidence" value="ECO:0007669"/>
    <property type="project" value="InterPro"/>
</dbReference>
<dbReference type="AlphaFoldDB" id="A0A398D2U5"/>
<name>A0A398D2U5_9BACT</name>
<evidence type="ECO:0000256" key="2">
    <source>
        <dbReference type="ARBA" id="ARBA00022722"/>
    </source>
</evidence>
<keyword evidence="8 9" id="KW-0694">RNA-binding</keyword>
<feature type="binding site" evidence="9 11">
    <location>
        <begin position="375"/>
        <end position="379"/>
    </location>
    <ligand>
        <name>substrate</name>
    </ligand>
</feature>
<dbReference type="Gene3D" id="3.10.20.580">
    <property type="match status" value="1"/>
</dbReference>
<dbReference type="EC" id="3.1.-.-" evidence="9"/>
<evidence type="ECO:0000256" key="3">
    <source>
        <dbReference type="ARBA" id="ARBA00022723"/>
    </source>
</evidence>
<comment type="cofactor">
    <cofactor evidence="12">
        <name>Ca(2+)</name>
        <dbReference type="ChEBI" id="CHEBI:29108"/>
    </cofactor>
    <text evidence="12">Binds 1 Ca(2+) cation per subunit. Seen in 1 crystal structure, it is not clear if it is physiologically important.</text>
</comment>
<keyword evidence="6 12" id="KW-0862">Zinc</keyword>
<comment type="cofactor">
    <cofactor evidence="12">
        <name>Zn(2+)</name>
        <dbReference type="ChEBI" id="CHEBI:29105"/>
    </cofactor>
    <text evidence="12">Binds 2 Zn(2+) ions per subunit. It is not clear if Zn(2+) or Mg(2+) is physiologically important.</text>
</comment>
<organism evidence="14 15">
    <name type="scientific">Candidatus Cryosericum terrychapinii</name>
    <dbReference type="NCBI Taxonomy" id="2290919"/>
    <lineage>
        <taxon>Bacteria</taxon>
        <taxon>Pseudomonadati</taxon>
        <taxon>Caldisericota/Cryosericota group</taxon>
        <taxon>Candidatus Cryosericota</taxon>
        <taxon>Candidatus Cryosericia</taxon>
        <taxon>Candidatus Cryosericales</taxon>
        <taxon>Candidatus Cryosericaceae</taxon>
        <taxon>Candidatus Cryosericum</taxon>
    </lineage>
</organism>
<dbReference type="PIRSF" id="PIRSF004803">
    <property type="entry name" value="RnjA"/>
    <property type="match status" value="1"/>
</dbReference>
<dbReference type="Gene3D" id="3.60.15.10">
    <property type="entry name" value="Ribonuclease Z/Hydroxyacylglutathione hydrolase-like"/>
    <property type="match status" value="1"/>
</dbReference>
<dbReference type="PANTHER" id="PTHR43694:SF1">
    <property type="entry name" value="RIBONUCLEASE J"/>
    <property type="match status" value="1"/>
</dbReference>
<evidence type="ECO:0000259" key="13">
    <source>
        <dbReference type="SMART" id="SM00849"/>
    </source>
</evidence>
<dbReference type="InterPro" id="IPR036866">
    <property type="entry name" value="RibonucZ/Hydroxyglut_hydro"/>
</dbReference>
<dbReference type="InterPro" id="IPR001587">
    <property type="entry name" value="RNase_J_CS"/>
</dbReference>
<dbReference type="RefSeq" id="WP_119089515.1">
    <property type="nucleotide sequence ID" value="NZ_QXIS01000033.1"/>
</dbReference>
<dbReference type="InterPro" id="IPR042173">
    <property type="entry name" value="RNase_J_2"/>
</dbReference>
<dbReference type="GO" id="GO:0003723">
    <property type="term" value="F:RNA binding"/>
    <property type="evidence" value="ECO:0007669"/>
    <property type="project" value="UniProtKB-UniRule"/>
</dbReference>
<dbReference type="Pfam" id="PF00753">
    <property type="entry name" value="Lactamase_B"/>
    <property type="match status" value="1"/>
</dbReference>
<reference evidence="14 15" key="1">
    <citation type="submission" date="2018-09" db="EMBL/GenBank/DDBJ databases">
        <title>Discovery and Ecogenomic Context for Candidatus Cryosericales, a Global Caldiserica Order Active in Thawing Permafrost.</title>
        <authorList>
            <person name="Martinez M.A."/>
            <person name="Woodcroft B.J."/>
            <person name="Ignacio Espinoza J.C."/>
            <person name="Zayed A."/>
            <person name="Singleton C.M."/>
            <person name="Boyd J."/>
            <person name="Li Y.-F."/>
            <person name="Purvine S."/>
            <person name="Maughan H."/>
            <person name="Hodgkins S.B."/>
            <person name="Anderson D."/>
            <person name="Sederholm M."/>
            <person name="Temperton B."/>
            <person name="Saleska S.R."/>
            <person name="Tyson G.W."/>
            <person name="Rich V.I."/>
        </authorList>
    </citation>
    <scope>NUCLEOTIDE SEQUENCE [LARGE SCALE GENOMIC DNA]</scope>
    <source>
        <strain evidence="14 15">SMC7</strain>
    </source>
</reference>
<feature type="binding site" evidence="12">
    <location>
        <position position="88"/>
    </location>
    <ligand>
        <name>Zn(2+)</name>
        <dbReference type="ChEBI" id="CHEBI:29105"/>
        <label>1</label>
        <note>catalytic</note>
    </ligand>
</feature>
<evidence type="ECO:0000256" key="6">
    <source>
        <dbReference type="ARBA" id="ARBA00022833"/>
    </source>
</evidence>
<keyword evidence="3 12" id="KW-0479">Metal-binding</keyword>
<dbReference type="GO" id="GO:0006364">
    <property type="term" value="P:rRNA processing"/>
    <property type="evidence" value="ECO:0007669"/>
    <property type="project" value="UniProtKB-UniRule"/>
</dbReference>
<feature type="binding site" evidence="12">
    <location>
        <position position="86"/>
    </location>
    <ligand>
        <name>Zn(2+)</name>
        <dbReference type="ChEBI" id="CHEBI:29105"/>
        <label>1</label>
        <note>catalytic</note>
    </ligand>
</feature>
<dbReference type="InterPro" id="IPR004613">
    <property type="entry name" value="RNase_J"/>
</dbReference>
<feature type="binding site" evidence="12">
    <location>
        <position position="401"/>
    </location>
    <ligand>
        <name>Zn(2+)</name>
        <dbReference type="ChEBI" id="CHEBI:29105"/>
        <label>1</label>
        <note>catalytic</note>
    </ligand>
</feature>
<feature type="binding site" evidence="12">
    <location>
        <position position="61"/>
    </location>
    <ligand>
        <name>Ca(2+)</name>
        <dbReference type="ChEBI" id="CHEBI:29108"/>
    </ligand>
</feature>
<keyword evidence="1 9" id="KW-0963">Cytoplasm</keyword>
<dbReference type="OrthoDB" id="9758375at2"/>
<dbReference type="InterPro" id="IPR011108">
    <property type="entry name" value="RMMBL"/>
</dbReference>
<comment type="function">
    <text evidence="9">An RNase that has 5'-3' exonuclease and possibly endonuclease activity. Involved in maturation of rRNA and in some organisms also mRNA maturation and/or decay.</text>
</comment>
<evidence type="ECO:0000256" key="8">
    <source>
        <dbReference type="ARBA" id="ARBA00022884"/>
    </source>
</evidence>
<evidence type="ECO:0000313" key="14">
    <source>
        <dbReference type="EMBL" id="RIE05771.1"/>
    </source>
</evidence>
<comment type="caution">
    <text evidence="14">The sequence shown here is derived from an EMBL/GenBank/DDBJ whole genome shotgun (WGS) entry which is preliminary data.</text>
</comment>
<sequence length="564" mass="62856">MVMTKTQSQHTEHTTRHHDIIRITPLGGLGEIGKNMTVYEVNDDAVIVDAGFKFPEYDMQGIDYVIPNMDYLDQIKDKIRGILITHSHMDHIGALGYTLEHVRAPIYASKFALGIIDDVIPGRMKPYETRAVQAGDRIKIGNMDVEFVRVTHSVPESMAIAIRTSEGIILHTGDYKIDQTPVDDKPIDLQKFSALGREGILLLLSDSTNAEESGFAGSERDLRSTFDSIVHESKGRIIFSTFSSNIHRIQQIIDAVAPQGRKVFVDGRSIISSVKVARKVKIMEMPENIFVQQDEMGSVPKDKMLIVTTGTQGEPMSGLSRLARGEHDFVKITRGDTVVLSADPIPGNEEMVARTVDNLFRRGANVFYRREDKVHVSGHGAQGDLKLMLSLTRPKFFVPVHGEYRHLLWNKRLAESVGIPGSHVFILENGQCFTVDSEHLTTLKRIPAEGLLIDGLALGLPDSPILTDRARLAKDGILVSVVSIDRMTGKILAGPEIVTKGVVTDDDAILMDLTREMKTYIVTHRNKDAGTTLDLQLDLRKFSAKYIYDKTHRRPIVIPVILER</sequence>
<dbReference type="GO" id="GO:0005737">
    <property type="term" value="C:cytoplasm"/>
    <property type="evidence" value="ECO:0007669"/>
    <property type="project" value="UniProtKB-SubCell"/>
</dbReference>
<dbReference type="InterPro" id="IPR001279">
    <property type="entry name" value="Metallo-B-lactamas"/>
</dbReference>
<feature type="domain" description="Metallo-beta-lactamase" evidence="13">
    <location>
        <begin position="33"/>
        <end position="226"/>
    </location>
</feature>
<dbReference type="EMBL" id="QXIS01000033">
    <property type="protein sequence ID" value="RIE05771.1"/>
    <property type="molecule type" value="Genomic_DNA"/>
</dbReference>
<evidence type="ECO:0000313" key="15">
    <source>
        <dbReference type="Proteomes" id="UP000266328"/>
    </source>
</evidence>
<feature type="binding site" evidence="12">
    <location>
        <position position="63"/>
    </location>
    <ligand>
        <name>Ca(2+)</name>
        <dbReference type="ChEBI" id="CHEBI:29108"/>
    </ligand>
</feature>
<feature type="binding site" evidence="12">
    <location>
        <position position="91"/>
    </location>
    <ligand>
        <name>Zn(2+)</name>
        <dbReference type="ChEBI" id="CHEBI:29105"/>
        <label>1</label>
        <note>catalytic</note>
    </ligand>
</feature>
<feature type="binding site" evidence="12">
    <location>
        <position position="174"/>
    </location>
    <ligand>
        <name>Zn(2+)</name>
        <dbReference type="ChEBI" id="CHEBI:29105"/>
        <label>1</label>
        <note>catalytic</note>
    </ligand>
</feature>